<keyword evidence="4" id="KW-0539">Nucleus</keyword>
<gene>
    <name evidence="8" type="ORF">AO440_004231</name>
</gene>
<name>A0A0W0CJ58_CANGB</name>
<dbReference type="PROSITE" id="PS00036">
    <property type="entry name" value="BZIP_BASIC"/>
    <property type="match status" value="1"/>
</dbReference>
<evidence type="ECO:0000256" key="3">
    <source>
        <dbReference type="ARBA" id="ARBA00023163"/>
    </source>
</evidence>
<evidence type="ECO:0000256" key="1">
    <source>
        <dbReference type="ARBA" id="ARBA00004123"/>
    </source>
</evidence>
<evidence type="ECO:0000313" key="9">
    <source>
        <dbReference type="Proteomes" id="UP000054886"/>
    </source>
</evidence>
<dbReference type="Pfam" id="PF00170">
    <property type="entry name" value="bZIP_1"/>
    <property type="match status" value="1"/>
</dbReference>
<dbReference type="Gene3D" id="1.20.5.170">
    <property type="match status" value="1"/>
</dbReference>
<dbReference type="VEuPathDB" id="FungiDB:GWK60_M08745"/>
<accession>A0A0W0CJ58</accession>
<dbReference type="PANTHER" id="PTHR40621">
    <property type="entry name" value="TRANSCRIPTION FACTOR KAPC-RELATED"/>
    <property type="match status" value="1"/>
</dbReference>
<feature type="compositionally biased region" description="Basic and acidic residues" evidence="6">
    <location>
        <begin position="282"/>
        <end position="299"/>
    </location>
</feature>
<dbReference type="InterPro" id="IPR050936">
    <property type="entry name" value="AP-1-like"/>
</dbReference>
<dbReference type="PANTHER" id="PTHR40621:SF6">
    <property type="entry name" value="AP-1-LIKE TRANSCRIPTION FACTOR YAP1-RELATED"/>
    <property type="match status" value="1"/>
</dbReference>
<dbReference type="InterPro" id="IPR004827">
    <property type="entry name" value="bZIP"/>
</dbReference>
<evidence type="ECO:0000313" key="8">
    <source>
        <dbReference type="EMBL" id="KTB04216.1"/>
    </source>
</evidence>
<comment type="caution">
    <text evidence="8">The sequence shown here is derived from an EMBL/GenBank/DDBJ whole genome shotgun (WGS) entry which is preliminary data.</text>
</comment>
<feature type="coiled-coil region" evidence="5">
    <location>
        <begin position="221"/>
        <end position="255"/>
    </location>
</feature>
<dbReference type="GO" id="GO:0090575">
    <property type="term" value="C:RNA polymerase II transcription regulator complex"/>
    <property type="evidence" value="ECO:0007669"/>
    <property type="project" value="TreeGrafter"/>
</dbReference>
<dbReference type="Proteomes" id="UP000054886">
    <property type="component" value="Unassembled WGS sequence"/>
</dbReference>
<dbReference type="GO" id="GO:0000976">
    <property type="term" value="F:transcription cis-regulatory region binding"/>
    <property type="evidence" value="ECO:0007669"/>
    <property type="project" value="InterPro"/>
</dbReference>
<feature type="compositionally biased region" description="Low complexity" evidence="6">
    <location>
        <begin position="16"/>
        <end position="26"/>
    </location>
</feature>
<organism evidence="8 9">
    <name type="scientific">Candida glabrata</name>
    <name type="common">Yeast</name>
    <name type="synonym">Torulopsis glabrata</name>
    <dbReference type="NCBI Taxonomy" id="5478"/>
    <lineage>
        <taxon>Eukaryota</taxon>
        <taxon>Fungi</taxon>
        <taxon>Dikarya</taxon>
        <taxon>Ascomycota</taxon>
        <taxon>Saccharomycotina</taxon>
        <taxon>Saccharomycetes</taxon>
        <taxon>Saccharomycetales</taxon>
        <taxon>Saccharomycetaceae</taxon>
        <taxon>Nakaseomyces</taxon>
    </lineage>
</organism>
<evidence type="ECO:0000256" key="5">
    <source>
        <dbReference type="SAM" id="Coils"/>
    </source>
</evidence>
<feature type="compositionally biased region" description="Basic and acidic residues" evidence="6">
    <location>
        <begin position="1"/>
        <end position="14"/>
    </location>
</feature>
<dbReference type="GO" id="GO:0001228">
    <property type="term" value="F:DNA-binding transcription activator activity, RNA polymerase II-specific"/>
    <property type="evidence" value="ECO:0007669"/>
    <property type="project" value="TreeGrafter"/>
</dbReference>
<evidence type="ECO:0000256" key="6">
    <source>
        <dbReference type="SAM" id="MobiDB-lite"/>
    </source>
</evidence>
<dbReference type="CDD" id="cd14688">
    <property type="entry name" value="bZIP_YAP"/>
    <property type="match status" value="1"/>
</dbReference>
<dbReference type="VEuPathDB" id="FungiDB:GVI51_M08767"/>
<evidence type="ECO:0000259" key="7">
    <source>
        <dbReference type="PROSITE" id="PS00036"/>
    </source>
</evidence>
<comment type="subcellular location">
    <subcellularLocation>
        <location evidence="1">Nucleus</location>
    </subcellularLocation>
</comment>
<reference evidence="8 9" key="1">
    <citation type="submission" date="2015-10" db="EMBL/GenBank/DDBJ databases">
        <title>Draft genomes sequences of Candida glabrata isolates 1A, 1B, 2A, 2B, 3A and 3B.</title>
        <authorList>
            <person name="Haavelsrud O.E."/>
            <person name="Gaustad P."/>
        </authorList>
    </citation>
    <scope>NUCLEOTIDE SEQUENCE [LARGE SCALE GENOMIC DNA]</scope>
    <source>
        <strain evidence="8">910700640</strain>
    </source>
</reference>
<feature type="region of interest" description="Disordered" evidence="6">
    <location>
        <begin position="280"/>
        <end position="299"/>
    </location>
</feature>
<sequence length="299" mass="33490">MSHESRSEEVRHNETSSSNNSSNSASNVIHYISGDIMGQVNMRPSLASQPAHYQLPSIAPNIHPHQYTTSQPPHQQHYHVVHTPISRISSENGQQQHMMPPSMNPTAYQGPEQVIIDHGIPTFQYAHQPQHVLRSSIMTGANMSPGQPQPQTIVMGPQPIQHAIDGHLASQTIATPMGTTLLTSSAQLQGQKTKKNTKRAMQNRKAQKAFRQRKEQYIKLLENEAKLIDDVMKKNQDLTSENEQLRDCLNRLIEKLKDNGIEVDIPSDFLDKINASISASRRLQEQHEEISKSIAGEKS</sequence>
<keyword evidence="5" id="KW-0175">Coiled coil</keyword>
<evidence type="ECO:0000256" key="2">
    <source>
        <dbReference type="ARBA" id="ARBA00023015"/>
    </source>
</evidence>
<keyword evidence="2" id="KW-0805">Transcription regulation</keyword>
<evidence type="ECO:0000256" key="4">
    <source>
        <dbReference type="ARBA" id="ARBA00023242"/>
    </source>
</evidence>
<dbReference type="AlphaFoldDB" id="A0A0W0CJ58"/>
<feature type="region of interest" description="Disordered" evidence="6">
    <location>
        <begin position="1"/>
        <end position="26"/>
    </location>
</feature>
<dbReference type="InterPro" id="IPR046347">
    <property type="entry name" value="bZIP_sf"/>
</dbReference>
<dbReference type="VEuPathDB" id="FungiDB:CAGL0M08800g"/>
<dbReference type="EMBL" id="LLZZ01000117">
    <property type="protein sequence ID" value="KTB04216.1"/>
    <property type="molecule type" value="Genomic_DNA"/>
</dbReference>
<feature type="domain" description="BZIP" evidence="7">
    <location>
        <begin position="198"/>
        <end position="213"/>
    </location>
</feature>
<dbReference type="VEuPathDB" id="FungiDB:B1J91_M08800g"/>
<proteinExistence type="predicted"/>
<protein>
    <submittedName>
        <fullName evidence="8">AP-1-like transcription factor YAP6</fullName>
    </submittedName>
</protein>
<dbReference type="SUPFAM" id="SSF57959">
    <property type="entry name" value="Leucine zipper domain"/>
    <property type="match status" value="1"/>
</dbReference>
<keyword evidence="3" id="KW-0804">Transcription</keyword>